<keyword evidence="10" id="KW-0378">Hydrolase</keyword>
<dbReference type="SMART" id="SM01097">
    <property type="entry name" value="CPSase_sm_chain"/>
    <property type="match status" value="1"/>
</dbReference>
<dbReference type="InterPro" id="IPR011761">
    <property type="entry name" value="ATP-grasp"/>
</dbReference>
<dbReference type="PROSITE" id="PS50975">
    <property type="entry name" value="ATP_GRASP"/>
    <property type="match status" value="2"/>
</dbReference>
<dbReference type="InterPro" id="IPR036901">
    <property type="entry name" value="Asp/Orn_carbamoylTrfase_sf"/>
</dbReference>
<dbReference type="PANTHER" id="PTHR11405:SF5">
    <property type="entry name" value="CAD PROTEIN"/>
    <property type="match status" value="1"/>
</dbReference>
<evidence type="ECO:0000256" key="18">
    <source>
        <dbReference type="ARBA" id="ARBA00043984"/>
    </source>
</evidence>
<evidence type="ECO:0000256" key="1">
    <source>
        <dbReference type="ARBA" id="ARBA00001947"/>
    </source>
</evidence>
<dbReference type="GO" id="GO:0006207">
    <property type="term" value="P:'de novo' pyrimidine nucleobase biosynthetic process"/>
    <property type="evidence" value="ECO:0007669"/>
    <property type="project" value="InterPro"/>
</dbReference>
<dbReference type="Pfam" id="PF00988">
    <property type="entry name" value="CPSase_sm_chain"/>
    <property type="match status" value="1"/>
</dbReference>
<dbReference type="SUPFAM" id="SSF48108">
    <property type="entry name" value="Carbamoyl phosphate synthetase, large subunit connection domain"/>
    <property type="match status" value="1"/>
</dbReference>
<dbReference type="PROSITE" id="PS00866">
    <property type="entry name" value="CPSASE_1"/>
    <property type="match status" value="1"/>
</dbReference>
<name>A0A1L2FUM2_9MYCE</name>
<evidence type="ECO:0000256" key="6">
    <source>
        <dbReference type="ARBA" id="ARBA00022679"/>
    </source>
</evidence>
<dbReference type="Gene3D" id="1.10.1030.10">
    <property type="entry name" value="Carbamoyl-phosphate synthetase, large subunit oligomerisation domain"/>
    <property type="match status" value="1"/>
</dbReference>
<comment type="similarity">
    <text evidence="19">In the 2nd section; belongs to the CarB family.</text>
</comment>
<dbReference type="NCBIfam" id="NF002032">
    <property type="entry name" value="PRK00856.1"/>
    <property type="match status" value="1"/>
</dbReference>
<dbReference type="GO" id="GO:0005737">
    <property type="term" value="C:cytoplasm"/>
    <property type="evidence" value="ECO:0007669"/>
    <property type="project" value="TreeGrafter"/>
</dbReference>
<reference evidence="29" key="1">
    <citation type="submission" date="2016-06" db="EMBL/GenBank/DDBJ databases">
        <title>A core phylogeny of Dictyostelia derived from 50 functionally divergent proteins retrieved from five existing and six newly sequenced genomes.</title>
        <authorList>
            <person name="Singh R."/>
            <person name="Schilde C."/>
            <person name="Gezzard T."/>
            <person name="Schaap P."/>
        </authorList>
    </citation>
    <scope>NUCLEOTIDE SEQUENCE</scope>
    <source>
        <strain evidence="29">AE2</strain>
    </source>
</reference>
<dbReference type="UniPathway" id="UPA00070">
    <property type="reaction ID" value="UER00115"/>
</dbReference>
<dbReference type="PANTHER" id="PTHR11405">
    <property type="entry name" value="CARBAMOYLTRANSFERASE FAMILY MEMBER"/>
    <property type="match status" value="1"/>
</dbReference>
<keyword evidence="7" id="KW-0479">Metal-binding</keyword>
<comment type="pathway">
    <text evidence="2">Pyrimidine metabolism; UMP biosynthesis via de novo pathway; (S)-dihydroorotate from bicarbonate: step 1/3.</text>
</comment>
<dbReference type="FunFam" id="3.30.1490.20:FF:000001">
    <property type="entry name" value="Carbamoyl-phosphate synthase large chain"/>
    <property type="match status" value="1"/>
</dbReference>
<dbReference type="FunFam" id="3.30.470.20:FF:000001">
    <property type="entry name" value="Carbamoyl-phosphate synthase large chain"/>
    <property type="match status" value="1"/>
</dbReference>
<dbReference type="InterPro" id="IPR006130">
    <property type="entry name" value="Asp/Orn_carbamoylTrfase"/>
</dbReference>
<evidence type="ECO:0000256" key="14">
    <source>
        <dbReference type="ARBA" id="ARBA00023211"/>
    </source>
</evidence>
<dbReference type="InterPro" id="IPR024403">
    <property type="entry name" value="DHOase_cat"/>
</dbReference>
<dbReference type="Pfam" id="PF00117">
    <property type="entry name" value="GATase"/>
    <property type="match status" value="1"/>
</dbReference>
<dbReference type="SMART" id="SM00851">
    <property type="entry name" value="MGS"/>
    <property type="match status" value="1"/>
</dbReference>
<dbReference type="InterPro" id="IPR036897">
    <property type="entry name" value="CarbamoylP_synth_lsu_oligo_sf"/>
</dbReference>
<comment type="catalytic activity">
    <reaction evidence="23">
        <text>carbamoyl phosphate + L-aspartate = N-carbamoyl-L-aspartate + phosphate + H(+)</text>
        <dbReference type="Rhea" id="RHEA:20013"/>
        <dbReference type="ChEBI" id="CHEBI:15378"/>
        <dbReference type="ChEBI" id="CHEBI:29991"/>
        <dbReference type="ChEBI" id="CHEBI:32814"/>
        <dbReference type="ChEBI" id="CHEBI:43474"/>
        <dbReference type="ChEBI" id="CHEBI:58228"/>
        <dbReference type="EC" id="2.1.3.2"/>
    </reaction>
</comment>
<keyword evidence="13" id="KW-0665">Pyrimidine biosynthesis</keyword>
<dbReference type="SUPFAM" id="SSF52335">
    <property type="entry name" value="Methylglyoxal synthase-like"/>
    <property type="match status" value="1"/>
</dbReference>
<dbReference type="NCBIfam" id="TIGR01369">
    <property type="entry name" value="CPSaseII_lrg"/>
    <property type="match status" value="1"/>
</dbReference>
<dbReference type="InterPro" id="IPR058047">
    <property type="entry name" value="CPSase_preATP-grasp"/>
</dbReference>
<dbReference type="FunFam" id="3.40.50.20:FF:000002">
    <property type="entry name" value="Carbamoyl-phosphate synthase large chain"/>
    <property type="match status" value="1"/>
</dbReference>
<dbReference type="InterPro" id="IPR005483">
    <property type="entry name" value="CPSase_dom"/>
</dbReference>
<keyword evidence="14" id="KW-0464">Manganese</keyword>
<dbReference type="PROSITE" id="PS51855">
    <property type="entry name" value="MGS"/>
    <property type="match status" value="1"/>
</dbReference>
<dbReference type="InterPro" id="IPR011607">
    <property type="entry name" value="MGS-like_dom"/>
</dbReference>
<evidence type="ECO:0000256" key="13">
    <source>
        <dbReference type="ARBA" id="ARBA00022975"/>
    </source>
</evidence>
<dbReference type="InterPro" id="IPR005479">
    <property type="entry name" value="CPAse_ATP-bd"/>
</dbReference>
<comment type="pathway">
    <text evidence="3">Pyrimidine metabolism; UMP biosynthesis via de novo pathway; (S)-dihydroorotate from bicarbonate: step 2/3.</text>
</comment>
<dbReference type="InterPro" id="IPR013815">
    <property type="entry name" value="ATP_grasp_subdomain_1"/>
</dbReference>
<feature type="compositionally biased region" description="Basic residues" evidence="26">
    <location>
        <begin position="463"/>
        <end position="473"/>
    </location>
</feature>
<dbReference type="GO" id="GO:0005524">
    <property type="term" value="F:ATP binding"/>
    <property type="evidence" value="ECO:0007669"/>
    <property type="project" value="UniProtKB-UniRule"/>
</dbReference>
<dbReference type="Gene3D" id="3.40.50.1370">
    <property type="entry name" value="Aspartate/ornithine carbamoyltransferase"/>
    <property type="match status" value="2"/>
</dbReference>
<evidence type="ECO:0000256" key="20">
    <source>
        <dbReference type="ARBA" id="ARBA00047359"/>
    </source>
</evidence>
<dbReference type="InterPro" id="IPR016185">
    <property type="entry name" value="PreATP-grasp_dom_sf"/>
</dbReference>
<evidence type="ECO:0000256" key="12">
    <source>
        <dbReference type="ARBA" id="ARBA00022842"/>
    </source>
</evidence>
<dbReference type="NCBIfam" id="NF009455">
    <property type="entry name" value="PRK12815.1"/>
    <property type="match status" value="1"/>
</dbReference>
<comment type="catalytic activity">
    <reaction evidence="24">
        <text>L-glutamine + H2O = L-glutamate + NH4(+)</text>
        <dbReference type="Rhea" id="RHEA:15889"/>
        <dbReference type="ChEBI" id="CHEBI:15377"/>
        <dbReference type="ChEBI" id="CHEBI:28938"/>
        <dbReference type="ChEBI" id="CHEBI:29985"/>
        <dbReference type="ChEBI" id="CHEBI:58359"/>
        <dbReference type="EC" id="3.5.1.2"/>
    </reaction>
</comment>
<dbReference type="FunFam" id="3.40.50.1370:FF:000002">
    <property type="entry name" value="Aspartate carbamoyltransferase 2"/>
    <property type="match status" value="1"/>
</dbReference>
<dbReference type="GO" id="GO:0004359">
    <property type="term" value="F:glutaminase activity"/>
    <property type="evidence" value="ECO:0007669"/>
    <property type="project" value="UniProtKB-EC"/>
</dbReference>
<comment type="catalytic activity">
    <reaction evidence="21">
        <text>(S)-dihydroorotate + H2O = N-carbamoyl-L-aspartate + H(+)</text>
        <dbReference type="Rhea" id="RHEA:24296"/>
        <dbReference type="ChEBI" id="CHEBI:15377"/>
        <dbReference type="ChEBI" id="CHEBI:15378"/>
        <dbReference type="ChEBI" id="CHEBI:30864"/>
        <dbReference type="ChEBI" id="CHEBI:32814"/>
        <dbReference type="EC" id="3.5.2.3"/>
    </reaction>
</comment>
<evidence type="ECO:0000256" key="2">
    <source>
        <dbReference type="ARBA" id="ARBA00004812"/>
    </source>
</evidence>
<dbReference type="PRINTS" id="PR00100">
    <property type="entry name" value="AOTCASE"/>
</dbReference>
<evidence type="ECO:0000256" key="11">
    <source>
        <dbReference type="ARBA" id="ARBA00022840"/>
    </source>
</evidence>
<dbReference type="FunFam" id="3.20.20.140:FF:000036">
    <property type="entry name" value="Carbamoyl-phosphate synthase large chain"/>
    <property type="match status" value="1"/>
</dbReference>
<dbReference type="InterPro" id="IPR005480">
    <property type="entry name" value="CPSase_lsu_oligo"/>
</dbReference>
<dbReference type="GO" id="GO:0046872">
    <property type="term" value="F:metal ion binding"/>
    <property type="evidence" value="ECO:0007669"/>
    <property type="project" value="UniProtKB-KW"/>
</dbReference>
<evidence type="ECO:0000256" key="25">
    <source>
        <dbReference type="PROSITE-ProRule" id="PRU00409"/>
    </source>
</evidence>
<gene>
    <name evidence="29" type="primary">pyr1-3</name>
</gene>
<dbReference type="SUPFAM" id="SSF53671">
    <property type="entry name" value="Aspartate/ornithine carbamoyltransferase"/>
    <property type="match status" value="1"/>
</dbReference>
<dbReference type="GO" id="GO:0044205">
    <property type="term" value="P:'de novo' UMP biosynthetic process"/>
    <property type="evidence" value="ECO:0007669"/>
    <property type="project" value="UniProtKB-UniPathway"/>
</dbReference>
<dbReference type="Pfam" id="PF00185">
    <property type="entry name" value="OTCace"/>
    <property type="match status" value="1"/>
</dbReference>
<dbReference type="Gene3D" id="3.40.50.1380">
    <property type="entry name" value="Methylglyoxal synthase-like domain"/>
    <property type="match status" value="1"/>
</dbReference>
<proteinExistence type="inferred from homology"/>
<dbReference type="InterPro" id="IPR029062">
    <property type="entry name" value="Class_I_gatase-like"/>
</dbReference>
<feature type="region of interest" description="Disordered" evidence="26">
    <location>
        <begin position="463"/>
        <end position="489"/>
    </location>
</feature>
<keyword evidence="11 25" id="KW-0067">ATP-binding</keyword>
<dbReference type="InterPro" id="IPR017926">
    <property type="entry name" value="GATASE"/>
</dbReference>
<dbReference type="Gene3D" id="3.30.1490.20">
    <property type="entry name" value="ATP-grasp fold, A domain"/>
    <property type="match status" value="1"/>
</dbReference>
<keyword evidence="9 25" id="KW-0547">Nucleotide-binding</keyword>
<dbReference type="Pfam" id="PF02786">
    <property type="entry name" value="CPSase_L_D2"/>
    <property type="match status" value="2"/>
</dbReference>
<dbReference type="InterPro" id="IPR002474">
    <property type="entry name" value="CarbamoylP_synth_ssu_N"/>
</dbReference>
<evidence type="ECO:0000256" key="3">
    <source>
        <dbReference type="ARBA" id="ARBA00004852"/>
    </source>
</evidence>
<dbReference type="GO" id="GO:0016597">
    <property type="term" value="F:amino acid binding"/>
    <property type="evidence" value="ECO:0007669"/>
    <property type="project" value="InterPro"/>
</dbReference>
<dbReference type="HAMAP" id="MF_00001">
    <property type="entry name" value="Asp_carb_tr"/>
    <property type="match status" value="1"/>
</dbReference>
<evidence type="ECO:0000256" key="24">
    <source>
        <dbReference type="ARBA" id="ARBA00049534"/>
    </source>
</evidence>
<evidence type="ECO:0000256" key="4">
    <source>
        <dbReference type="ARBA" id="ARBA00004880"/>
    </source>
</evidence>
<dbReference type="GO" id="GO:0004151">
    <property type="term" value="F:dihydroorotase activity"/>
    <property type="evidence" value="ECO:0007669"/>
    <property type="project" value="UniProtKB-EC"/>
</dbReference>
<comment type="catalytic activity">
    <reaction evidence="22">
        <text>hydrogencarbonate + L-glutamine + 2 ATP + H2O = carbamoyl phosphate + L-glutamate + 2 ADP + phosphate + 2 H(+)</text>
        <dbReference type="Rhea" id="RHEA:18633"/>
        <dbReference type="ChEBI" id="CHEBI:15377"/>
        <dbReference type="ChEBI" id="CHEBI:15378"/>
        <dbReference type="ChEBI" id="CHEBI:17544"/>
        <dbReference type="ChEBI" id="CHEBI:29985"/>
        <dbReference type="ChEBI" id="CHEBI:30616"/>
        <dbReference type="ChEBI" id="CHEBI:43474"/>
        <dbReference type="ChEBI" id="CHEBI:58228"/>
        <dbReference type="ChEBI" id="CHEBI:58359"/>
        <dbReference type="ChEBI" id="CHEBI:456216"/>
        <dbReference type="EC" id="6.3.5.5"/>
    </reaction>
</comment>
<dbReference type="PRINTS" id="PR00099">
    <property type="entry name" value="CPSGATASE"/>
</dbReference>
<feature type="domain" description="ATP-grasp" evidence="27">
    <location>
        <begin position="1010"/>
        <end position="1201"/>
    </location>
</feature>
<dbReference type="FunFam" id="3.40.50.1370:FF:000005">
    <property type="entry name" value="CAD protein-like isoform X1"/>
    <property type="match status" value="1"/>
</dbReference>
<dbReference type="InterPro" id="IPR006131">
    <property type="entry name" value="Asp_carbamoyltransf_Asp/Orn-bd"/>
</dbReference>
<dbReference type="Gene3D" id="3.20.20.140">
    <property type="entry name" value="Metal-dependent hydrolases"/>
    <property type="match status" value="1"/>
</dbReference>
<dbReference type="Gene3D" id="3.40.50.20">
    <property type="match status" value="1"/>
</dbReference>
<feature type="region of interest" description="Disordered" evidence="26">
    <location>
        <begin position="1784"/>
        <end position="1804"/>
    </location>
</feature>
<dbReference type="Gene3D" id="3.40.50.880">
    <property type="match status" value="1"/>
</dbReference>
<dbReference type="InterPro" id="IPR011059">
    <property type="entry name" value="Metal-dep_hydrolase_composite"/>
</dbReference>
<evidence type="ECO:0000256" key="26">
    <source>
        <dbReference type="SAM" id="MobiDB-lite"/>
    </source>
</evidence>
<keyword evidence="6" id="KW-0808">Transferase</keyword>
<feature type="domain" description="MGS-like" evidence="28">
    <location>
        <begin position="1265"/>
        <end position="1428"/>
    </location>
</feature>
<dbReference type="SUPFAM" id="SSF52317">
    <property type="entry name" value="Class I glutamine amidotransferase-like"/>
    <property type="match status" value="1"/>
</dbReference>
<dbReference type="Pfam" id="PF02142">
    <property type="entry name" value="MGS"/>
    <property type="match status" value="1"/>
</dbReference>
<dbReference type="SUPFAM" id="SSF52021">
    <property type="entry name" value="Carbamoyl phosphate synthetase, small subunit N-terminal domain"/>
    <property type="match status" value="1"/>
</dbReference>
<comment type="similarity">
    <text evidence="16">In the 3rd section; belongs to the metallo-dependent hydrolases superfamily. DHOase family. CAD subfamily.</text>
</comment>
<comment type="cofactor">
    <cofactor evidence="1">
        <name>Zn(2+)</name>
        <dbReference type="ChEBI" id="CHEBI:29105"/>
    </cofactor>
</comment>
<evidence type="ECO:0000259" key="27">
    <source>
        <dbReference type="PROSITE" id="PS50975"/>
    </source>
</evidence>
<feature type="compositionally biased region" description="Basic residues" evidence="26">
    <location>
        <begin position="398"/>
        <end position="414"/>
    </location>
</feature>
<comment type="catalytic activity">
    <reaction evidence="20">
        <text>hydrogencarbonate + NH4(+) + 2 ATP = carbamoyl phosphate + 2 ADP + phosphate + 2 H(+)</text>
        <dbReference type="Rhea" id="RHEA:18029"/>
        <dbReference type="ChEBI" id="CHEBI:15378"/>
        <dbReference type="ChEBI" id="CHEBI:17544"/>
        <dbReference type="ChEBI" id="CHEBI:28938"/>
        <dbReference type="ChEBI" id="CHEBI:30616"/>
        <dbReference type="ChEBI" id="CHEBI:43474"/>
        <dbReference type="ChEBI" id="CHEBI:58228"/>
        <dbReference type="ChEBI" id="CHEBI:456216"/>
        <dbReference type="EC" id="6.3.4.16"/>
    </reaction>
</comment>
<dbReference type="NCBIfam" id="NF003671">
    <property type="entry name" value="PRK05294.1"/>
    <property type="match status" value="1"/>
</dbReference>
<dbReference type="PRINTS" id="PR00098">
    <property type="entry name" value="CPSASE"/>
</dbReference>
<evidence type="ECO:0000256" key="9">
    <source>
        <dbReference type="ARBA" id="ARBA00022741"/>
    </source>
</evidence>
<dbReference type="InterPro" id="IPR036480">
    <property type="entry name" value="CarbP_synth_ssu_N_sf"/>
</dbReference>
<dbReference type="PRINTS" id="PR00101">
    <property type="entry name" value="ATCASE"/>
</dbReference>
<dbReference type="SUPFAM" id="SSF51338">
    <property type="entry name" value="Composite domain of metallo-dependent hydrolases"/>
    <property type="match status" value="1"/>
</dbReference>
<evidence type="ECO:0000256" key="16">
    <source>
        <dbReference type="ARBA" id="ARBA00043968"/>
    </source>
</evidence>
<organism evidence="29">
    <name type="scientific">Rostrostelium ellipticum</name>
    <dbReference type="NCBI Taxonomy" id="361140"/>
    <lineage>
        <taxon>Eukaryota</taxon>
        <taxon>Amoebozoa</taxon>
        <taxon>Evosea</taxon>
        <taxon>Eumycetozoa</taxon>
        <taxon>Dictyostelia</taxon>
        <taxon>Acytosteliales</taxon>
        <taxon>Acytosteliaceae</taxon>
        <taxon>Rostrostelium</taxon>
    </lineage>
</organism>
<dbReference type="PROSITE" id="PS00483">
    <property type="entry name" value="DIHYDROOROTASE_2"/>
    <property type="match status" value="1"/>
</dbReference>
<dbReference type="Pfam" id="PF02729">
    <property type="entry name" value="OTCace_N"/>
    <property type="match status" value="1"/>
</dbReference>
<keyword evidence="5" id="KW-0436">Ligase</keyword>
<dbReference type="Pfam" id="PF25596">
    <property type="entry name" value="CPSase_L_D1"/>
    <property type="match status" value="1"/>
</dbReference>
<dbReference type="NCBIfam" id="TIGR00670">
    <property type="entry name" value="asp_carb_tr"/>
    <property type="match status" value="1"/>
</dbReference>
<comment type="similarity">
    <text evidence="18">In the N-terminal section; belongs to the CarA family.</text>
</comment>
<dbReference type="SMART" id="SM01096">
    <property type="entry name" value="CPSase_L_D3"/>
    <property type="match status" value="1"/>
</dbReference>
<dbReference type="NCBIfam" id="TIGR00857">
    <property type="entry name" value="pyrC_multi"/>
    <property type="match status" value="1"/>
</dbReference>
<dbReference type="GO" id="GO:0004070">
    <property type="term" value="F:aspartate carbamoyltransferase activity"/>
    <property type="evidence" value="ECO:0007669"/>
    <property type="project" value="UniProtKB-EC"/>
</dbReference>
<dbReference type="Pfam" id="PF12890">
    <property type="entry name" value="DHOase"/>
    <property type="match status" value="1"/>
</dbReference>
<dbReference type="GO" id="GO:0004088">
    <property type="term" value="F:carbamoyl-phosphate synthase (glutamine-hydrolyzing) activity"/>
    <property type="evidence" value="ECO:0007669"/>
    <property type="project" value="UniProtKB-EC"/>
</dbReference>
<evidence type="ECO:0000256" key="22">
    <source>
        <dbReference type="ARBA" id="ARBA00048816"/>
    </source>
</evidence>
<dbReference type="FunFam" id="3.30.470.20:FF:000004">
    <property type="entry name" value="Carbamoyl-phosphate synthase (glutamine-hydrolyzing)"/>
    <property type="match status" value="1"/>
</dbReference>
<evidence type="ECO:0000259" key="28">
    <source>
        <dbReference type="PROSITE" id="PS51855"/>
    </source>
</evidence>
<keyword evidence="8" id="KW-0677">Repeat</keyword>
<dbReference type="InterPro" id="IPR006132">
    <property type="entry name" value="Asp/Orn_carbamoyltranf_P-bd"/>
</dbReference>
<keyword evidence="15" id="KW-0511">Multifunctional enzyme</keyword>
<sequence length="2160" mass="241129">MSSNNNNNNNNNTDFLNRKKGYLILEDGSKLEGFVFGAEKSVTGECVFSTGMVGYPESISDPSYTGQILVFSFPQIGNYGVPSFSAVDPHTKLPHYFESERAHCRAIIVSDYTEHYSHWAAERSLSAWLAAEGIPALYGIDTRALITKIRETGSLKAKLVMADDLERMLPAPFEDINLTNLVAQVSTKAIRTITPATPKNKRVIVLDCGVKYNQLRCLLNRGMELKIVPWDYDVVANESPSSWDGLFISNGPGDPALCGTAIANIRKRSLPYYLAESRIRYRYRIAACRIGMAHLLYQRQRRLQRGNLPRDQALLLVAHPPHELLQAHRDTQEHQEGAPARLGRSLHRTGRRVRLLWLAGDQGTQGGGHQDRPHQSQHCHRPDLARPRRQGLLPAGQRCRRHQGHHQREARRHSGQLWRSDRAELRYRPVQVWRARAVRRQGARYPHRHNHRHRRPRHLCPKARRDQRTHRPLHGLQHPRGISHPSRAHRLPRHRPCCLLSRRSRFWIRSFQFKLFREELTNLVTEALATSSQVLIEKSLKGWKEIEYEVLRDSHDNCITVCNMENFDPLGIHTGESIVVAPSQTLSDREYQMLRECAIKTVRHLGVIGECNIQYALNPDSEEYCIIEVNARLSRSSALASKATGYPLAFISAKVALGYDLATLRNTITKKTTACFEPSLDYLVVKMPRWDLKKFSRVSPKISSSMKSVGEVMSIGRCFEEAIQKAIRMVSDGGADGFQPGVFPTSDEELENPTNNRILVLASAFADGYTVERVHALTKIDRWFLTKLKQLVDFEKSLTTSTSFSHGDAAAIPRAQLLYAKQTGFSDKQIARAVGSTELAVRESRKHANILPVVKHIDTVAAEFPAQNNYLYMTYNATDDDIQIKERAYITLGSGSYRIGSSVEFDWCAVSCIRTLRKLGQKSIMINFNPETVSTDYDECDFLFFEELSLERVLDIYERSGGADMCNGVILSVGGQIPNNLAIPLSRCNVNVIGTHPDMIDNAENRYKFSRLLDTIGIDQPQWKELTSVADTKVFCESVGFPCLVRPSYVLSGAAMNVVHSAADLESFLTEAAAVSRDHPVVISKFIQEAKEIEIDAVADNGQIILFAISEHVENAGVHSGDATIVCPAQDLDNDTIAKIEDTARKIAAALSVSGPFNIQFIAKNNEIKVIECNLRCSRSFPFVSKTLNVDFIELATKIIIRAPYSVPELDEVEHVGVKVPQFSFIRLKGADPVLGVEMASTGEVACFGNTREEAYIKGLISTGFRIPEKNILLSIGQFKEKQEFLPAARKLVELGYSLFGTKGTADFYQENGVPIFQLDWDEEVIESNNVNITKKMTDNTIHLIINLPSRNKYRRPSSFMSRGYTLRRVAVDFQVPLITNIKCAKLFVESIPFMRGPMALDRVDCRASNKTIILPGLVDVHVHLREPGATHKEDFDTGTASALAGGFTIVGAMPNTNPPIMNTETFELARQLAQAKARCDYGIYIGATISNQTTAAAFSDDAFAMKMYLEETFAPLPLKDDINAWRNHVMNWPGTTPICVHADGRNLAAVLLLGWMYNKHIHVCHVSHREEIEIIRGAKERGMKISCEVSPHHLVLCDEDIDRIGPGQSEVRPKLGTADDRKALWDNINIIDMIATDHAPHTYAEKCSTNPPPGFPGLETSLALMLTAVHQGRLTLDQLKKMMHDNPMRIFGIQEQPNTYIEVDMDEQWTIPKHPAYSKCGWTPFEGLKVRGRVVRVVLRGRLAYLDGKILVPAGYGQNVRSFGKPSAASTSVFTSPSTVPVTTAPSVPVSSTPATTSTTTTTSVEVIPPLVELSPKRRPIPGHSLPPMQPLVGTTMKKDDAFQLLHVQADSSLYQRHIYTVKQFNRKALHSIFGLATEMRLKVKHSGGSDQLAGKILATLFYEPSTRTQCSFTAAFERLGGKCISVDSISSSVAKGESLADTVRTLESYADAIVIRHPQVGAVETAIKHAKKPVINAGDGVGEHPTQALLDVFTIREELGTVNGLTITVVGDLKHGRTVHSLVRLLSLYQVKLNYVSPRSLAMPSEIIAELNAKGIEQHQHERLDAVLPYTNVLYVTRIQKERFEDLAQYEAVKDAYIITPQTLTKATDNMIVMHPLPRVNEISAEVDSDPRAAYFRQMENGMYVRMALLSLILGKPQ</sequence>
<evidence type="ECO:0000256" key="21">
    <source>
        <dbReference type="ARBA" id="ARBA00048492"/>
    </source>
</evidence>
<dbReference type="PROSITE" id="PS00867">
    <property type="entry name" value="CPSASE_2"/>
    <property type="match status" value="2"/>
</dbReference>
<evidence type="ECO:0000256" key="15">
    <source>
        <dbReference type="ARBA" id="ARBA00023268"/>
    </source>
</evidence>
<feature type="domain" description="ATP-grasp" evidence="27">
    <location>
        <begin position="468"/>
        <end position="657"/>
    </location>
</feature>
<protein>
    <submittedName>
        <fullName evidence="29">Pyrimidine synthesis</fullName>
    </submittedName>
</protein>
<dbReference type="InterPro" id="IPR032466">
    <property type="entry name" value="Metal_Hydrolase"/>
</dbReference>
<evidence type="ECO:0000256" key="17">
    <source>
        <dbReference type="ARBA" id="ARBA00043979"/>
    </source>
</evidence>
<dbReference type="PROSITE" id="PS00097">
    <property type="entry name" value="CARBAMOYLTRANSFERASE"/>
    <property type="match status" value="1"/>
</dbReference>
<dbReference type="GO" id="GO:0006541">
    <property type="term" value="P:glutamine metabolic process"/>
    <property type="evidence" value="ECO:0007669"/>
    <property type="project" value="TreeGrafter"/>
</dbReference>
<dbReference type="InterPro" id="IPR006275">
    <property type="entry name" value="CPSase_lsu"/>
</dbReference>
<evidence type="ECO:0000256" key="5">
    <source>
        <dbReference type="ARBA" id="ARBA00022598"/>
    </source>
</evidence>
<keyword evidence="12" id="KW-0460">Magnesium</keyword>
<evidence type="ECO:0000256" key="19">
    <source>
        <dbReference type="ARBA" id="ARBA00043998"/>
    </source>
</evidence>
<comment type="pathway">
    <text evidence="4">Pyrimidine metabolism; UMP biosynthesis via de novo pathway; (S)-dihydroorotate from bicarbonate: step 3/3.</text>
</comment>
<dbReference type="Gene3D" id="3.30.470.20">
    <property type="entry name" value="ATP-grasp fold, B domain"/>
    <property type="match status" value="2"/>
</dbReference>
<dbReference type="CDD" id="cd01316">
    <property type="entry name" value="CAD_DHOase"/>
    <property type="match status" value="1"/>
</dbReference>
<dbReference type="SUPFAM" id="SSF56059">
    <property type="entry name" value="Glutathione synthetase ATP-binding domain-like"/>
    <property type="match status" value="2"/>
</dbReference>
<dbReference type="InterPro" id="IPR002082">
    <property type="entry name" value="Asp_carbamoyltransf"/>
</dbReference>
<dbReference type="EMBL" id="KX539327">
    <property type="protein sequence ID" value="AOE43166.1"/>
    <property type="molecule type" value="Genomic_DNA"/>
</dbReference>
<evidence type="ECO:0000256" key="23">
    <source>
        <dbReference type="ARBA" id="ARBA00048859"/>
    </source>
</evidence>
<comment type="similarity">
    <text evidence="17">In the C-terminal section; belongs to the aspartate/ornithine carbamoyltransferase superfamily. ATCase family.</text>
</comment>
<dbReference type="Gene3D" id="3.50.30.20">
    <property type="entry name" value="Carbamoyl-phosphate synthase small subunit, N-terminal domain"/>
    <property type="match status" value="1"/>
</dbReference>
<dbReference type="InterPro" id="IPR036914">
    <property type="entry name" value="MGS-like_dom_sf"/>
</dbReference>
<dbReference type="InterPro" id="IPR002195">
    <property type="entry name" value="Dihydroorotase_CS"/>
</dbReference>
<dbReference type="GO" id="GO:0004087">
    <property type="term" value="F:carbamoyl-phosphate synthase (ammonia) activity"/>
    <property type="evidence" value="ECO:0007669"/>
    <property type="project" value="UniProtKB-EC"/>
</dbReference>
<accession>A0A1L2FUM2</accession>
<evidence type="ECO:0000313" key="29">
    <source>
        <dbReference type="EMBL" id="AOE43166.1"/>
    </source>
</evidence>
<dbReference type="SUPFAM" id="SSF51556">
    <property type="entry name" value="Metallo-dependent hydrolases"/>
    <property type="match status" value="1"/>
</dbReference>
<dbReference type="PROSITE" id="PS00482">
    <property type="entry name" value="DIHYDROOROTASE_1"/>
    <property type="match status" value="1"/>
</dbReference>
<feature type="compositionally biased region" description="Basic and acidic residues" evidence="26">
    <location>
        <begin position="369"/>
        <end position="386"/>
    </location>
</feature>
<dbReference type="Pfam" id="PF02787">
    <property type="entry name" value="CPSase_L_D3"/>
    <property type="match status" value="1"/>
</dbReference>
<feature type="region of interest" description="Disordered" evidence="26">
    <location>
        <begin position="361"/>
        <end position="416"/>
    </location>
</feature>
<evidence type="ECO:0000256" key="7">
    <source>
        <dbReference type="ARBA" id="ARBA00022723"/>
    </source>
</evidence>
<dbReference type="SUPFAM" id="SSF52440">
    <property type="entry name" value="PreATP-grasp domain"/>
    <property type="match status" value="1"/>
</dbReference>
<dbReference type="FunFam" id="3.40.50.1380:FF:000005">
    <property type="entry name" value="CAD protein-like isoform X1"/>
    <property type="match status" value="1"/>
</dbReference>
<evidence type="ECO:0000256" key="8">
    <source>
        <dbReference type="ARBA" id="ARBA00022737"/>
    </source>
</evidence>
<dbReference type="FunFam" id="1.10.1030.10:FF:000002">
    <property type="entry name" value="Carbamoyl-phosphate synthase large chain"/>
    <property type="match status" value="1"/>
</dbReference>
<dbReference type="CDD" id="cd01423">
    <property type="entry name" value="MGS_CPS_I_III"/>
    <property type="match status" value="1"/>
</dbReference>
<evidence type="ECO:0000256" key="10">
    <source>
        <dbReference type="ARBA" id="ARBA00022801"/>
    </source>
</evidence>